<name>A0A401QFH8_SCYTO</name>
<dbReference type="EMBL" id="BFAA01050914">
    <property type="protein sequence ID" value="GCB84178.1"/>
    <property type="molecule type" value="Genomic_DNA"/>
</dbReference>
<proteinExistence type="predicted"/>
<sequence length="46" mass="5638">RRGRDSFRVEIRYIQVIEMLIDYVASGKFRQREISAYLMRYPNRSP</sequence>
<organism evidence="1 2">
    <name type="scientific">Scyliorhinus torazame</name>
    <name type="common">Cloudy catshark</name>
    <name type="synonym">Catulus torazame</name>
    <dbReference type="NCBI Taxonomy" id="75743"/>
    <lineage>
        <taxon>Eukaryota</taxon>
        <taxon>Metazoa</taxon>
        <taxon>Chordata</taxon>
        <taxon>Craniata</taxon>
        <taxon>Vertebrata</taxon>
        <taxon>Chondrichthyes</taxon>
        <taxon>Elasmobranchii</taxon>
        <taxon>Galeomorphii</taxon>
        <taxon>Galeoidea</taxon>
        <taxon>Carcharhiniformes</taxon>
        <taxon>Scyliorhinidae</taxon>
        <taxon>Scyliorhinus</taxon>
    </lineage>
</organism>
<evidence type="ECO:0000313" key="1">
    <source>
        <dbReference type="EMBL" id="GCB84178.1"/>
    </source>
</evidence>
<evidence type="ECO:0000313" key="2">
    <source>
        <dbReference type="Proteomes" id="UP000288216"/>
    </source>
</evidence>
<reference evidence="1 2" key="1">
    <citation type="journal article" date="2018" name="Nat. Ecol. Evol.">
        <title>Shark genomes provide insights into elasmobranch evolution and the origin of vertebrates.</title>
        <authorList>
            <person name="Hara Y"/>
            <person name="Yamaguchi K"/>
            <person name="Onimaru K"/>
            <person name="Kadota M"/>
            <person name="Koyanagi M"/>
            <person name="Keeley SD"/>
            <person name="Tatsumi K"/>
            <person name="Tanaka K"/>
            <person name="Motone F"/>
            <person name="Kageyama Y"/>
            <person name="Nozu R"/>
            <person name="Adachi N"/>
            <person name="Nishimura O"/>
            <person name="Nakagawa R"/>
            <person name="Tanegashima C"/>
            <person name="Kiyatake I"/>
            <person name="Matsumoto R"/>
            <person name="Murakumo K"/>
            <person name="Nishida K"/>
            <person name="Terakita A"/>
            <person name="Kuratani S"/>
            <person name="Sato K"/>
            <person name="Hyodo S Kuraku.S."/>
        </authorList>
    </citation>
    <scope>NUCLEOTIDE SEQUENCE [LARGE SCALE GENOMIC DNA]</scope>
</reference>
<comment type="caution">
    <text evidence="1">The sequence shown here is derived from an EMBL/GenBank/DDBJ whole genome shotgun (WGS) entry which is preliminary data.</text>
</comment>
<protein>
    <submittedName>
        <fullName evidence="1">Uncharacterized protein</fullName>
    </submittedName>
</protein>
<accession>A0A401QFH8</accession>
<dbReference type="AlphaFoldDB" id="A0A401QFH8"/>
<keyword evidence="2" id="KW-1185">Reference proteome</keyword>
<gene>
    <name evidence="1" type="ORF">scyTo_0024598</name>
</gene>
<feature type="non-terminal residue" evidence="1">
    <location>
        <position position="1"/>
    </location>
</feature>
<dbReference type="Proteomes" id="UP000288216">
    <property type="component" value="Unassembled WGS sequence"/>
</dbReference>